<reference evidence="1 2" key="1">
    <citation type="submission" date="2017-03" db="EMBL/GenBank/DDBJ databases">
        <title>Genomes of endolithic fungi from Antarctica.</title>
        <authorList>
            <person name="Coleine C."/>
            <person name="Masonjones S."/>
            <person name="Stajich J.E."/>
        </authorList>
    </citation>
    <scope>NUCLEOTIDE SEQUENCE [LARGE SCALE GENOMIC DNA]</scope>
    <source>
        <strain evidence="1 2">CCFEE 6315</strain>
    </source>
</reference>
<dbReference type="Proteomes" id="UP000308549">
    <property type="component" value="Unassembled WGS sequence"/>
</dbReference>
<proteinExistence type="predicted"/>
<protein>
    <submittedName>
        <fullName evidence="1">Uncharacterized protein</fullName>
    </submittedName>
</protein>
<keyword evidence="2" id="KW-1185">Reference proteome</keyword>
<dbReference type="EMBL" id="NAJL01000001">
    <property type="protein sequence ID" value="TKA34333.1"/>
    <property type="molecule type" value="Genomic_DNA"/>
</dbReference>
<dbReference type="AlphaFoldDB" id="A0A4U0UFL3"/>
<accession>A0A4U0UFL3</accession>
<dbReference type="OrthoDB" id="3924113at2759"/>
<comment type="caution">
    <text evidence="1">The sequence shown here is derived from an EMBL/GenBank/DDBJ whole genome shotgun (WGS) entry which is preliminary data.</text>
</comment>
<evidence type="ECO:0000313" key="1">
    <source>
        <dbReference type="EMBL" id="TKA34333.1"/>
    </source>
</evidence>
<name>A0A4U0UFL3_9PEZI</name>
<evidence type="ECO:0000313" key="2">
    <source>
        <dbReference type="Proteomes" id="UP000308549"/>
    </source>
</evidence>
<gene>
    <name evidence="1" type="ORF">B0A50_00314</name>
</gene>
<organism evidence="1 2">
    <name type="scientific">Salinomyces thailandicus</name>
    <dbReference type="NCBI Taxonomy" id="706561"/>
    <lineage>
        <taxon>Eukaryota</taxon>
        <taxon>Fungi</taxon>
        <taxon>Dikarya</taxon>
        <taxon>Ascomycota</taxon>
        <taxon>Pezizomycotina</taxon>
        <taxon>Dothideomycetes</taxon>
        <taxon>Dothideomycetidae</taxon>
        <taxon>Mycosphaerellales</taxon>
        <taxon>Teratosphaeriaceae</taxon>
        <taxon>Salinomyces</taxon>
    </lineage>
</organism>
<sequence>MSSSTDPSPAILIRVHEAPTGSNEKRTLEFSNIITIPQHLWAGLSFHTSDISSLLGMPLKLGRYPDDNNHISQRAILPFFLEIDPEDTAKFGKVKLDGIQGTVIVARSDGGEVDRKKLQDMVTYFGGPILQAIKEYRALEPGSEEKRKRAREIKDGLLTREAFERWVTKGGRAFDKR</sequence>